<name>A0A6P5A3S9_BRABE</name>
<reference evidence="3" key="1">
    <citation type="submission" date="2025-08" db="UniProtKB">
        <authorList>
            <consortium name="RefSeq"/>
        </authorList>
    </citation>
    <scope>IDENTIFICATION</scope>
    <source>
        <tissue evidence="3">Gonad</tissue>
    </source>
</reference>
<dbReference type="Gene3D" id="2.10.80.10">
    <property type="entry name" value="Lipase, subunit A"/>
    <property type="match status" value="1"/>
</dbReference>
<organism evidence="2 3">
    <name type="scientific">Branchiostoma belcheri</name>
    <name type="common">Amphioxus</name>
    <dbReference type="NCBI Taxonomy" id="7741"/>
    <lineage>
        <taxon>Eukaryota</taxon>
        <taxon>Metazoa</taxon>
        <taxon>Chordata</taxon>
        <taxon>Cephalochordata</taxon>
        <taxon>Leptocardii</taxon>
        <taxon>Amphioxiformes</taxon>
        <taxon>Branchiostomatidae</taxon>
        <taxon>Branchiostoma</taxon>
    </lineage>
</organism>
<dbReference type="Proteomes" id="UP000515135">
    <property type="component" value="Unplaced"/>
</dbReference>
<evidence type="ECO:0000313" key="3">
    <source>
        <dbReference type="RefSeq" id="XP_019636406.1"/>
    </source>
</evidence>
<protein>
    <submittedName>
        <fullName evidence="3">Uncharacterized protein LOC109479003</fullName>
    </submittedName>
</protein>
<dbReference type="GeneID" id="109479003"/>
<gene>
    <name evidence="3" type="primary">LOC109479003</name>
</gene>
<proteinExistence type="predicted"/>
<dbReference type="RefSeq" id="XP_019636406.1">
    <property type="nucleotide sequence ID" value="XM_019780847.1"/>
</dbReference>
<dbReference type="AlphaFoldDB" id="A0A6P5A3S9"/>
<accession>A0A6P5A3S9</accession>
<evidence type="ECO:0000256" key="1">
    <source>
        <dbReference type="SAM" id="SignalP"/>
    </source>
</evidence>
<dbReference type="KEGG" id="bbel:109479003"/>
<sequence>MLTILVVLAVVLSSTNGLSCTSNMDCMLANAGCCRVDGVVVPGHTDPVRGVCGAYIQEGEPCATGFPVAYMGDCRCETGLVCFPDRGSYTTGTCRTQQYVDDHGGFPVMPIGK</sequence>
<keyword evidence="2" id="KW-1185">Reference proteome</keyword>
<evidence type="ECO:0000313" key="2">
    <source>
        <dbReference type="Proteomes" id="UP000515135"/>
    </source>
</evidence>
<dbReference type="OrthoDB" id="10268926at2759"/>
<keyword evidence="1" id="KW-0732">Signal</keyword>
<feature type="signal peptide" evidence="1">
    <location>
        <begin position="1"/>
        <end position="17"/>
    </location>
</feature>
<feature type="chain" id="PRO_5028260178" evidence="1">
    <location>
        <begin position="18"/>
        <end position="113"/>
    </location>
</feature>